<sequence length="298" mass="34793">MSTDRDDWEDFGFRRASHWIEDPEEDCILQFDDPNVSWRLGPILKERVRHGDEYAGVKISEAAGTCIATQIEGPQKGMKAIAKIRMQIPPGMDDPSEYDPDIDYSIYKSDYRSIWATCESEMLKYLTEKGSKCTPRFIGLEVRDQTDRDYVPGGYVQYLLMEKLPGTNLLDWCEFDLQTRNRVRLAFAKAIREFYSYGLVHNDPQRNNIIWDENTDRCWIIDMEDAIYADKPRKFKPRLDWTEWAIARANDRERNIDPMLPDEYDEYSDDDAIAALATRTKTRQMCEGLSDFRASRAS</sequence>
<evidence type="ECO:0000313" key="1">
    <source>
        <dbReference type="EMBL" id="RWQ95263.1"/>
    </source>
</evidence>
<dbReference type="InterPro" id="IPR011009">
    <property type="entry name" value="Kinase-like_dom_sf"/>
</dbReference>
<dbReference type="Proteomes" id="UP000283841">
    <property type="component" value="Unassembled WGS sequence"/>
</dbReference>
<dbReference type="RefSeq" id="XP_028484908.1">
    <property type="nucleotide sequence ID" value="XM_028626978.1"/>
</dbReference>
<protein>
    <recommendedName>
        <fullName evidence="3">Protein kinase domain-containing protein</fullName>
    </recommendedName>
</protein>
<accession>A0A443HTX9</accession>
<evidence type="ECO:0000313" key="2">
    <source>
        <dbReference type="Proteomes" id="UP000283841"/>
    </source>
</evidence>
<dbReference type="VEuPathDB" id="FungiDB:C8Q69DRAFT_287236"/>
<dbReference type="GeneID" id="39596255"/>
<dbReference type="AlphaFoldDB" id="A0A443HTX9"/>
<dbReference type="STRING" id="264951.A0A443HTX9"/>
<dbReference type="SUPFAM" id="SSF56112">
    <property type="entry name" value="Protein kinase-like (PK-like)"/>
    <property type="match status" value="1"/>
</dbReference>
<name>A0A443HTX9_BYSSP</name>
<gene>
    <name evidence="1" type="ORF">C8Q69DRAFT_287236</name>
</gene>
<evidence type="ECO:0008006" key="3">
    <source>
        <dbReference type="Google" id="ProtNLM"/>
    </source>
</evidence>
<comment type="caution">
    <text evidence="1">The sequence shown here is derived from an EMBL/GenBank/DDBJ whole genome shotgun (WGS) entry which is preliminary data.</text>
</comment>
<organism evidence="1 2">
    <name type="scientific">Byssochlamys spectabilis</name>
    <name type="common">Paecilomyces variotii</name>
    <dbReference type="NCBI Taxonomy" id="264951"/>
    <lineage>
        <taxon>Eukaryota</taxon>
        <taxon>Fungi</taxon>
        <taxon>Dikarya</taxon>
        <taxon>Ascomycota</taxon>
        <taxon>Pezizomycotina</taxon>
        <taxon>Eurotiomycetes</taxon>
        <taxon>Eurotiomycetidae</taxon>
        <taxon>Eurotiales</taxon>
        <taxon>Thermoascaceae</taxon>
        <taxon>Paecilomyces</taxon>
    </lineage>
</organism>
<proteinExistence type="predicted"/>
<dbReference type="Gene3D" id="1.10.510.10">
    <property type="entry name" value="Transferase(Phosphotransferase) domain 1"/>
    <property type="match status" value="1"/>
</dbReference>
<keyword evidence="2" id="KW-1185">Reference proteome</keyword>
<reference evidence="1 2" key="1">
    <citation type="journal article" date="2018" name="Front. Microbiol.">
        <title>Genomic and genetic insights into a cosmopolitan fungus, Paecilomyces variotii (Eurotiales).</title>
        <authorList>
            <person name="Urquhart A.S."/>
            <person name="Mondo S.J."/>
            <person name="Makela M.R."/>
            <person name="Hane J.K."/>
            <person name="Wiebenga A."/>
            <person name="He G."/>
            <person name="Mihaltcheva S."/>
            <person name="Pangilinan J."/>
            <person name="Lipzen A."/>
            <person name="Barry K."/>
            <person name="de Vries R.P."/>
            <person name="Grigoriev I.V."/>
            <person name="Idnurm A."/>
        </authorList>
    </citation>
    <scope>NUCLEOTIDE SEQUENCE [LARGE SCALE GENOMIC DNA]</scope>
    <source>
        <strain evidence="1 2">CBS 101075</strain>
    </source>
</reference>
<dbReference type="EMBL" id="RCNU01000006">
    <property type="protein sequence ID" value="RWQ95263.1"/>
    <property type="molecule type" value="Genomic_DNA"/>
</dbReference>